<comment type="similarity">
    <text evidence="2 3">Belongs to the small heat shock protein (HSP20) family.</text>
</comment>
<name>A0ABQ1T605_9GAMM</name>
<evidence type="ECO:0000259" key="4">
    <source>
        <dbReference type="PROSITE" id="PS01031"/>
    </source>
</evidence>
<organism evidence="5 6">
    <name type="scientific">Pseudoalteromonas gelatinilytica</name>
    <dbReference type="NCBI Taxonomy" id="1703256"/>
    <lineage>
        <taxon>Bacteria</taxon>
        <taxon>Pseudomonadati</taxon>
        <taxon>Pseudomonadota</taxon>
        <taxon>Gammaproteobacteria</taxon>
        <taxon>Alteromonadales</taxon>
        <taxon>Pseudoalteromonadaceae</taxon>
        <taxon>Pseudoalteromonas</taxon>
    </lineage>
</organism>
<dbReference type="Proteomes" id="UP000638462">
    <property type="component" value="Unassembled WGS sequence"/>
</dbReference>
<sequence length="186" mass="20964">MGPNQTKVIEIYSINLTLLALVLKKSTNKISLKYEDIIMRTVDLSPLYRSFIGFDHLASLMDAAARTDKQPSFPPYNIEALDKDKYRITMAVAGFSDSELTIESENNTLKVSGTKADKQDNAERKFIHQGIAERNFERKFQLGDHVKVLGADLENGLLSIDLQREIPEALKPRKIEIGNGKLLENK</sequence>
<dbReference type="InterPro" id="IPR037913">
    <property type="entry name" value="ACD_IbpA/B"/>
</dbReference>
<dbReference type="InterPro" id="IPR008978">
    <property type="entry name" value="HSP20-like_chaperone"/>
</dbReference>
<dbReference type="PANTHER" id="PTHR47062:SF1">
    <property type="entry name" value="SMALL HEAT SHOCK PROTEIN IBPA"/>
    <property type="match status" value="1"/>
</dbReference>
<evidence type="ECO:0000256" key="2">
    <source>
        <dbReference type="PROSITE-ProRule" id="PRU00285"/>
    </source>
</evidence>
<evidence type="ECO:0000256" key="3">
    <source>
        <dbReference type="RuleBase" id="RU003616"/>
    </source>
</evidence>
<evidence type="ECO:0000313" key="5">
    <source>
        <dbReference type="EMBL" id="GGE84860.1"/>
    </source>
</evidence>
<evidence type="ECO:0000313" key="6">
    <source>
        <dbReference type="Proteomes" id="UP000638462"/>
    </source>
</evidence>
<gene>
    <name evidence="5" type="primary">ibpA</name>
    <name evidence="5" type="ORF">GCM10008027_07120</name>
</gene>
<dbReference type="SUPFAM" id="SSF49764">
    <property type="entry name" value="HSP20-like chaperones"/>
    <property type="match status" value="1"/>
</dbReference>
<proteinExistence type="inferred from homology"/>
<protein>
    <submittedName>
        <fullName evidence="5">Heat-shock protein IbpA</fullName>
    </submittedName>
</protein>
<dbReference type="CDD" id="cd06470">
    <property type="entry name" value="ACD_IbpA-B_like"/>
    <property type="match status" value="1"/>
</dbReference>
<reference evidence="6" key="1">
    <citation type="journal article" date="2019" name="Int. J. Syst. Evol. Microbiol.">
        <title>The Global Catalogue of Microorganisms (GCM) 10K type strain sequencing project: providing services to taxonomists for standard genome sequencing and annotation.</title>
        <authorList>
            <consortium name="The Broad Institute Genomics Platform"/>
            <consortium name="The Broad Institute Genome Sequencing Center for Infectious Disease"/>
            <person name="Wu L."/>
            <person name="Ma J."/>
        </authorList>
    </citation>
    <scope>NUCLEOTIDE SEQUENCE [LARGE SCALE GENOMIC DNA]</scope>
    <source>
        <strain evidence="6">CGMCC 1.15394</strain>
    </source>
</reference>
<comment type="caution">
    <text evidence="5">The sequence shown here is derived from an EMBL/GenBank/DDBJ whole genome shotgun (WGS) entry which is preliminary data.</text>
</comment>
<dbReference type="PANTHER" id="PTHR47062">
    <property type="match status" value="1"/>
</dbReference>
<dbReference type="Gene3D" id="2.60.40.790">
    <property type="match status" value="1"/>
</dbReference>
<keyword evidence="6" id="KW-1185">Reference proteome</keyword>
<keyword evidence="1" id="KW-0346">Stress response</keyword>
<dbReference type="PROSITE" id="PS01031">
    <property type="entry name" value="SHSP"/>
    <property type="match status" value="1"/>
</dbReference>
<evidence type="ECO:0000256" key="1">
    <source>
        <dbReference type="ARBA" id="ARBA00023016"/>
    </source>
</evidence>
<dbReference type="InterPro" id="IPR002068">
    <property type="entry name" value="A-crystallin/Hsp20_dom"/>
</dbReference>
<feature type="domain" description="SHSP" evidence="4">
    <location>
        <begin position="67"/>
        <end position="180"/>
    </location>
</feature>
<dbReference type="EMBL" id="BMIT01000002">
    <property type="protein sequence ID" value="GGE84860.1"/>
    <property type="molecule type" value="Genomic_DNA"/>
</dbReference>
<dbReference type="Pfam" id="PF00011">
    <property type="entry name" value="HSP20"/>
    <property type="match status" value="1"/>
</dbReference>
<accession>A0ABQ1T605</accession>